<proteinExistence type="predicted"/>
<evidence type="ECO:0000313" key="2">
    <source>
        <dbReference type="Proteomes" id="UP000325577"/>
    </source>
</evidence>
<dbReference type="Pfam" id="PF05056">
    <property type="entry name" value="DUF674"/>
    <property type="match status" value="1"/>
</dbReference>
<protein>
    <submittedName>
        <fullName evidence="1">Uncharacterized protein</fullName>
    </submittedName>
</protein>
<organism evidence="1 2">
    <name type="scientific">Nyssa sinensis</name>
    <dbReference type="NCBI Taxonomy" id="561372"/>
    <lineage>
        <taxon>Eukaryota</taxon>
        <taxon>Viridiplantae</taxon>
        <taxon>Streptophyta</taxon>
        <taxon>Embryophyta</taxon>
        <taxon>Tracheophyta</taxon>
        <taxon>Spermatophyta</taxon>
        <taxon>Magnoliopsida</taxon>
        <taxon>eudicotyledons</taxon>
        <taxon>Gunneridae</taxon>
        <taxon>Pentapetalae</taxon>
        <taxon>asterids</taxon>
        <taxon>Cornales</taxon>
        <taxon>Nyssaceae</taxon>
        <taxon>Nyssa</taxon>
    </lineage>
</organism>
<dbReference type="Proteomes" id="UP000325577">
    <property type="component" value="Linkage Group LG10"/>
</dbReference>
<dbReference type="EMBL" id="CM018033">
    <property type="protein sequence ID" value="KAA8545474.1"/>
    <property type="molecule type" value="Genomic_DNA"/>
</dbReference>
<accession>A0A5J5BRZ3</accession>
<dbReference type="PANTHER" id="PTHR33103">
    <property type="entry name" value="OS01G0153900 PROTEIN"/>
    <property type="match status" value="1"/>
</dbReference>
<keyword evidence="2" id="KW-1185">Reference proteome</keyword>
<name>A0A5J5BRZ3_9ASTE</name>
<dbReference type="AlphaFoldDB" id="A0A5J5BRZ3"/>
<gene>
    <name evidence="1" type="ORF">F0562_020258</name>
</gene>
<dbReference type="OrthoDB" id="1099638at2759"/>
<sequence>MVKGALQSVKVRVSEEKKQVVFVEAGQEFIDLLLSFITMPVGMIIGSLIHDKLLKNEMGCLKNLYRSVEKLDENCLQSAMCKDMLLCPRSAVEIHYRKLDLDLVDSSSNQYYACEDQRCDFVSFYQTDHCHCGRPFKYGMKLSENQSFAPQDGGVFVKSTTRIMIDDKFRVDPVSTENSLKLLKELQLTFESTEERWIQNIGRAEVLKLMVCSLVSKTPFSDIFINNPPDSSNYHGKYVPRRPHLSQRVTDNSSDDKRISLKLFIDKPKNRVLYAEAGEDFVDLLFSFLTIPLGYFFKKFPKLPFKGSLCNLYKNIQLLGDSWFFKSKEMKETLVNPKLAPGLAQHNQLIDLDEAPNPSRKTLLSNFKINRFPLSANTNHHDVKNGMGFVKGPSKFMVKNNLSVTPLSASSGLTLMGKENVSAEDIEVRNVIVDKDEALHLLAASLVSKSALTDVFILNEPTKKKNQGCNAAGGNDEDDDDCCCCCPF</sequence>
<dbReference type="PANTHER" id="PTHR33103:SF27">
    <property type="entry name" value="OS04G0594700 PROTEIN"/>
    <property type="match status" value="1"/>
</dbReference>
<reference evidence="1 2" key="1">
    <citation type="submission" date="2019-09" db="EMBL/GenBank/DDBJ databases">
        <title>A chromosome-level genome assembly of the Chinese tupelo Nyssa sinensis.</title>
        <authorList>
            <person name="Yang X."/>
            <person name="Kang M."/>
            <person name="Yang Y."/>
            <person name="Xiong H."/>
            <person name="Wang M."/>
            <person name="Zhang Z."/>
            <person name="Wang Z."/>
            <person name="Wu H."/>
            <person name="Ma T."/>
            <person name="Liu J."/>
            <person name="Xi Z."/>
        </authorList>
    </citation>
    <scope>NUCLEOTIDE SEQUENCE [LARGE SCALE GENOMIC DNA]</scope>
    <source>
        <strain evidence="1">J267</strain>
        <tissue evidence="1">Leaf</tissue>
    </source>
</reference>
<evidence type="ECO:0000313" key="1">
    <source>
        <dbReference type="EMBL" id="KAA8545474.1"/>
    </source>
</evidence>
<dbReference type="InterPro" id="IPR007750">
    <property type="entry name" value="DUF674"/>
</dbReference>